<accession>L1LAH3</accession>
<dbReference type="InterPro" id="IPR050340">
    <property type="entry name" value="Cytosolic_Fe-S_CAF"/>
</dbReference>
<gene>
    <name evidence="4" type="ORF">BEWA_049440</name>
</gene>
<dbReference type="InterPro" id="IPR009016">
    <property type="entry name" value="Fe_hydrogenase"/>
</dbReference>
<dbReference type="VEuPathDB" id="PiroplasmaDB:BEWA_049440"/>
<sequence length="631" mass="70879">MYSNAVKLGGLNDYLNPSEECILPVKKNTSSYEVKLNRDEQKGANRHPGSQKRDSRVTVGLSDCLSCSGCLTSSEEILMKNDHFVTVIEKLKNAEHGVVSISPQTVYAIAACYGLDPVIAFGKLSHLFRILGAKNIFSMNVGEMIAVHESKVEFVNKFLSSCPVNLQEDYRNGNLLPHDYAQNFGDLKNDRVLPIISNHCPGWTLYAEKMLDMHYIDRISAVSSSQLIQGLVIKALAHTVQFCKILGDTAELMLTDFPGFHRMDKGELSILDTKTMMETEWKYKNIYHVSIAPCYDKRLEALRPQYEHDFERLLRKGRESTGEGDGARHTIKLVDDVLSTSDVQAILNHLGLNFEALSEAPLDEISDGHLKALLKIFQESGTLSEQSLEFSKDANLSILASRHGKINLYRPSKIYCQSGGFAEEIFKFAAENLFGRRVDDVEFTSTINPDFKECILRSGDIILLRFIIAYGYRNVQNVVRMLKDSTNISYIELMSCPGGCFNGPGQVLQVPKIDKGAFNGFLAIPPILYSLEMAKRLRLSLWELVGGAFSEARTKDSLSSRVQKQDSNPSFLAHSIYLETADYTPTQDLELMPLLQRLLGHLRLAVSENVTRTRLEPLKDKQVETSQQLKW</sequence>
<feature type="domain" description="Iron hydrogenase large subunit C-terminal" evidence="3">
    <location>
        <begin position="274"/>
        <end position="504"/>
    </location>
</feature>
<name>L1LAH3_THEEQ</name>
<evidence type="ECO:0000256" key="1">
    <source>
        <dbReference type="ARBA" id="ARBA00006596"/>
    </source>
</evidence>
<keyword evidence="4" id="KW-0560">Oxidoreductase</keyword>
<keyword evidence="5" id="KW-1185">Reference proteome</keyword>
<evidence type="ECO:0000259" key="3">
    <source>
        <dbReference type="Pfam" id="PF02906"/>
    </source>
</evidence>
<dbReference type="OrthoDB" id="10253113at2759"/>
<dbReference type="eggNOG" id="KOG2439">
    <property type="taxonomic scope" value="Eukaryota"/>
</dbReference>
<evidence type="ECO:0000256" key="2">
    <source>
        <dbReference type="SAM" id="MobiDB-lite"/>
    </source>
</evidence>
<evidence type="ECO:0000313" key="5">
    <source>
        <dbReference type="Proteomes" id="UP000031512"/>
    </source>
</evidence>
<dbReference type="Gene3D" id="3.40.50.1780">
    <property type="match status" value="1"/>
</dbReference>
<reference evidence="4 5" key="1">
    <citation type="journal article" date="2012" name="BMC Genomics">
        <title>Comparative genomic analysis and phylogenetic position of Theileria equi.</title>
        <authorList>
            <person name="Kappmeyer L.S."/>
            <person name="Thiagarajan M."/>
            <person name="Herndon D.R."/>
            <person name="Ramsay J.D."/>
            <person name="Caler E."/>
            <person name="Djikeng A."/>
            <person name="Gillespie J.J."/>
            <person name="Lau A.O."/>
            <person name="Roalson E.H."/>
            <person name="Silva J.C."/>
            <person name="Silva M.G."/>
            <person name="Suarez C.E."/>
            <person name="Ueti M.W."/>
            <person name="Nene V.M."/>
            <person name="Mealey R.H."/>
            <person name="Knowles D.P."/>
            <person name="Brayton K.A."/>
        </authorList>
    </citation>
    <scope>NUCLEOTIDE SEQUENCE [LARGE SCALE GENOMIC DNA]</scope>
    <source>
        <strain evidence="4 5">WA</strain>
    </source>
</reference>
<feature type="region of interest" description="Disordered" evidence="2">
    <location>
        <begin position="35"/>
        <end position="54"/>
    </location>
</feature>
<dbReference type="Pfam" id="PF02906">
    <property type="entry name" value="Fe_hyd_lg_C"/>
    <property type="match status" value="2"/>
</dbReference>
<comment type="similarity">
    <text evidence="1">Belongs to the NARF family.</text>
</comment>
<comment type="caution">
    <text evidence="4">The sequence shown here is derived from an EMBL/GenBank/DDBJ whole genome shotgun (WGS) entry which is preliminary data.</text>
</comment>
<feature type="domain" description="Iron hydrogenase large subunit C-terminal" evidence="3">
    <location>
        <begin position="97"/>
        <end position="238"/>
    </location>
</feature>
<proteinExistence type="inferred from homology"/>
<evidence type="ECO:0000313" key="4">
    <source>
        <dbReference type="EMBL" id="EKX72477.1"/>
    </source>
</evidence>
<protein>
    <submittedName>
        <fullName evidence="4">Fe hydrogenase large subunit, C-terminal domain containing protein</fullName>
        <ecNumber evidence="4">1.12.7.2</ecNumber>
    </submittedName>
</protein>
<dbReference type="AlphaFoldDB" id="L1LAH3"/>
<dbReference type="Proteomes" id="UP000031512">
    <property type="component" value="Unassembled WGS sequence"/>
</dbReference>
<organism evidence="4 5">
    <name type="scientific">Theileria equi strain WA</name>
    <dbReference type="NCBI Taxonomy" id="1537102"/>
    <lineage>
        <taxon>Eukaryota</taxon>
        <taxon>Sar</taxon>
        <taxon>Alveolata</taxon>
        <taxon>Apicomplexa</taxon>
        <taxon>Aconoidasida</taxon>
        <taxon>Piroplasmida</taxon>
        <taxon>Theileriidae</taxon>
        <taxon>Theileria</taxon>
    </lineage>
</organism>
<dbReference type="RefSeq" id="XP_004831929.1">
    <property type="nucleotide sequence ID" value="XM_004831872.1"/>
</dbReference>
<dbReference type="KEGG" id="beq:BEWA_049440"/>
<dbReference type="GO" id="GO:0008901">
    <property type="term" value="F:ferredoxin hydrogenase activity"/>
    <property type="evidence" value="ECO:0007669"/>
    <property type="project" value="UniProtKB-EC"/>
</dbReference>
<dbReference type="GeneID" id="15804027"/>
<dbReference type="InterPro" id="IPR004108">
    <property type="entry name" value="Fe_hydrogenase_lsu_C"/>
</dbReference>
<dbReference type="EC" id="1.12.7.2" evidence="4"/>
<dbReference type="PANTHER" id="PTHR11615">
    <property type="entry name" value="NITRATE, FORMATE, IRON DEHYDROGENASE"/>
    <property type="match status" value="1"/>
</dbReference>
<dbReference type="Gene3D" id="3.40.950.10">
    <property type="entry name" value="Fe-only Hydrogenase (Larger Subunit), Chain L, domain 3"/>
    <property type="match status" value="1"/>
</dbReference>
<dbReference type="EMBL" id="ACOU01000007">
    <property type="protein sequence ID" value="EKX72477.1"/>
    <property type="molecule type" value="Genomic_DNA"/>
</dbReference>
<dbReference type="STRING" id="1537102.L1LAH3"/>
<dbReference type="SUPFAM" id="SSF53920">
    <property type="entry name" value="Fe-only hydrogenase"/>
    <property type="match status" value="1"/>
</dbReference>